<feature type="compositionally biased region" description="Polar residues" evidence="3">
    <location>
        <begin position="1"/>
        <end position="18"/>
    </location>
</feature>
<dbReference type="PANTHER" id="PTHR34488:SF1">
    <property type="entry name" value="SI:CH211-245H14.1-RELATED"/>
    <property type="match status" value="1"/>
</dbReference>
<dbReference type="Pfam" id="PF04548">
    <property type="entry name" value="AIG1"/>
    <property type="match status" value="1"/>
</dbReference>
<dbReference type="PANTHER" id="PTHR34488">
    <property type="entry name" value="SI:CH211-245H14.1-RELATED"/>
    <property type="match status" value="1"/>
</dbReference>
<sequence>SQQPDTSGCQRAAGQSSTDNEDSGLAEPISQPSKIGGNKYHILICGKTLNCQEEIINHLQTLGLKEVAGTDIEAALKKLNGLSESKAAIIMVLHHTFDPEKIVPDSSKCINRPNTLTVDCLFFEDTGLLQCMKNKDALDSIQQWLQPQVFTLYTLLVYYQFLTIQNTCTYELMIVLLGMSGSGKSAVGKMILGRKETCEASVSTVTQKITVEIGTVDKGQVYDCIRMCSCKPYAVLLVIPVKQFTEEQKEIESMKKFFEERCWERVMILFTVTDEQEKQSIIQKQKLLYNCGNRFYSLNIAQTGNSAQVSELLKKIEEMIAKDSSALTELEIKTAIAKYKQGRIERNRNYSKIQPPELQHTIWIAKESKVFQFKDLTNDDFAEINVL</sequence>
<comment type="similarity">
    <text evidence="1">Belongs to the TRAFAC class TrmE-Era-EngA-EngB-Septin-like GTPase superfamily. AIG1/Toc34/Toc159-like paraseptin GTPase family. IAN subfamily.</text>
</comment>
<dbReference type="Proteomes" id="UP001059041">
    <property type="component" value="Linkage Group LG9"/>
</dbReference>
<keyword evidence="2" id="KW-0547">Nucleotide-binding</keyword>
<dbReference type="GO" id="GO:0005525">
    <property type="term" value="F:GTP binding"/>
    <property type="evidence" value="ECO:0007669"/>
    <property type="project" value="InterPro"/>
</dbReference>
<evidence type="ECO:0000256" key="3">
    <source>
        <dbReference type="SAM" id="MobiDB-lite"/>
    </source>
</evidence>
<feature type="region of interest" description="Disordered" evidence="3">
    <location>
        <begin position="1"/>
        <end position="32"/>
    </location>
</feature>
<dbReference type="EMBL" id="JAFHDT010000009">
    <property type="protein sequence ID" value="KAI7806077.1"/>
    <property type="molecule type" value="Genomic_DNA"/>
</dbReference>
<organism evidence="5 6">
    <name type="scientific">Triplophysa rosa</name>
    <name type="common">Cave loach</name>
    <dbReference type="NCBI Taxonomy" id="992332"/>
    <lineage>
        <taxon>Eukaryota</taxon>
        <taxon>Metazoa</taxon>
        <taxon>Chordata</taxon>
        <taxon>Craniata</taxon>
        <taxon>Vertebrata</taxon>
        <taxon>Euteleostomi</taxon>
        <taxon>Actinopterygii</taxon>
        <taxon>Neopterygii</taxon>
        <taxon>Teleostei</taxon>
        <taxon>Ostariophysi</taxon>
        <taxon>Cypriniformes</taxon>
        <taxon>Nemacheilidae</taxon>
        <taxon>Triplophysa</taxon>
    </lineage>
</organism>
<keyword evidence="6" id="KW-1185">Reference proteome</keyword>
<dbReference type="Gene3D" id="3.40.50.300">
    <property type="entry name" value="P-loop containing nucleotide triphosphate hydrolases"/>
    <property type="match status" value="2"/>
</dbReference>
<evidence type="ECO:0000256" key="1">
    <source>
        <dbReference type="ARBA" id="ARBA00008535"/>
    </source>
</evidence>
<feature type="non-terminal residue" evidence="5">
    <location>
        <position position="387"/>
    </location>
</feature>
<reference evidence="5" key="1">
    <citation type="submission" date="2021-02" db="EMBL/GenBank/DDBJ databases">
        <title>Comparative genomics reveals that relaxation of natural selection precedes convergent phenotypic evolution of cavefish.</title>
        <authorList>
            <person name="Peng Z."/>
        </authorList>
    </citation>
    <scope>NUCLEOTIDE SEQUENCE</scope>
    <source>
        <tissue evidence="5">Muscle</tissue>
    </source>
</reference>
<name>A0A9W7WPP1_TRIRA</name>
<evidence type="ECO:0000259" key="4">
    <source>
        <dbReference type="Pfam" id="PF04548"/>
    </source>
</evidence>
<evidence type="ECO:0000313" key="5">
    <source>
        <dbReference type="EMBL" id="KAI7806077.1"/>
    </source>
</evidence>
<accession>A0A9W7WPP1</accession>
<gene>
    <name evidence="5" type="ORF">IRJ41_025885</name>
</gene>
<evidence type="ECO:0000313" key="6">
    <source>
        <dbReference type="Proteomes" id="UP001059041"/>
    </source>
</evidence>
<dbReference type="AlphaFoldDB" id="A0A9W7WPP1"/>
<dbReference type="InterPro" id="IPR006703">
    <property type="entry name" value="G_AIG1"/>
</dbReference>
<proteinExistence type="inferred from homology"/>
<protein>
    <recommendedName>
        <fullName evidence="4">AIG1-type G domain-containing protein</fullName>
    </recommendedName>
</protein>
<feature type="domain" description="AIG1-type G" evidence="4">
    <location>
        <begin position="220"/>
        <end position="340"/>
    </location>
</feature>
<dbReference type="InterPro" id="IPR027417">
    <property type="entry name" value="P-loop_NTPase"/>
</dbReference>
<comment type="caution">
    <text evidence="5">The sequence shown here is derived from an EMBL/GenBank/DDBJ whole genome shotgun (WGS) entry which is preliminary data.</text>
</comment>
<dbReference type="SUPFAM" id="SSF52540">
    <property type="entry name" value="P-loop containing nucleoside triphosphate hydrolases"/>
    <property type="match status" value="1"/>
</dbReference>
<evidence type="ECO:0000256" key="2">
    <source>
        <dbReference type="ARBA" id="ARBA00022741"/>
    </source>
</evidence>